<dbReference type="RefSeq" id="WP_075664627.1">
    <property type="nucleotide sequence ID" value="NZ_CP009247.1"/>
</dbReference>
<sequence>MTDVAVPRVAVVGAGPAGIVAADRIARALPPLCVDLIDARPAPAGLLRWFRTDRVRLLGNVTVGRDVTAAELASIYDAVLSTVPGVSGTHADTAALLDALGRVEPAGAGDLAALLDERGLAHTTWTAGPGEAVGGLAEWRELTRRATGVPVCV</sequence>
<dbReference type="Gene3D" id="3.40.50.720">
    <property type="entry name" value="NAD(P)-binding Rossmann-like Domain"/>
    <property type="match status" value="1"/>
</dbReference>
<evidence type="ECO:0000313" key="2">
    <source>
        <dbReference type="Proteomes" id="UP000185434"/>
    </source>
</evidence>
<dbReference type="KEGG" id="cfk:CFRA_10775"/>
<name>A0A1L7CUW5_9CORY</name>
<accession>A0A1L7CUW5</accession>
<organism evidence="1 2">
    <name type="scientific">Corynebacterium frankenforstense DSM 45800</name>
    <dbReference type="NCBI Taxonomy" id="1437875"/>
    <lineage>
        <taxon>Bacteria</taxon>
        <taxon>Bacillati</taxon>
        <taxon>Actinomycetota</taxon>
        <taxon>Actinomycetes</taxon>
        <taxon>Mycobacteriales</taxon>
        <taxon>Corynebacteriaceae</taxon>
        <taxon>Corynebacterium</taxon>
    </lineage>
</organism>
<protein>
    <recommendedName>
        <fullName evidence="3">Oxidoreductase</fullName>
    </recommendedName>
</protein>
<keyword evidence="2" id="KW-1185">Reference proteome</keyword>
<dbReference type="EMBL" id="CP009247">
    <property type="protein sequence ID" value="APT89632.1"/>
    <property type="molecule type" value="Genomic_DNA"/>
</dbReference>
<dbReference type="Proteomes" id="UP000185434">
    <property type="component" value="Chromosome"/>
</dbReference>
<dbReference type="SUPFAM" id="SSF51971">
    <property type="entry name" value="Nucleotide-binding domain"/>
    <property type="match status" value="1"/>
</dbReference>
<gene>
    <name evidence="1" type="ORF">CFRA_10775</name>
</gene>
<dbReference type="STRING" id="1437875.CFRA_10775"/>
<evidence type="ECO:0008006" key="3">
    <source>
        <dbReference type="Google" id="ProtNLM"/>
    </source>
</evidence>
<proteinExistence type="predicted"/>
<dbReference type="AlphaFoldDB" id="A0A1L7CUW5"/>
<reference evidence="1 2" key="1">
    <citation type="submission" date="2014-08" db="EMBL/GenBank/DDBJ databases">
        <title>Complete genome sequence of Corynebacterium frankenforstense ST18(T) (=DSM 45800(T)), isolated from raw cow milk.</title>
        <authorList>
            <person name="Ruckert C."/>
            <person name="Albersmeier A."/>
            <person name="Winkler A."/>
            <person name="Lipski A."/>
            <person name="Kalinowski J."/>
        </authorList>
    </citation>
    <scope>NUCLEOTIDE SEQUENCE [LARGE SCALE GENOMIC DNA]</scope>
    <source>
        <strain evidence="1 2">ST18</strain>
    </source>
</reference>
<dbReference type="OrthoDB" id="4418023at2"/>
<dbReference type="PRINTS" id="PR00419">
    <property type="entry name" value="ADXRDTASE"/>
</dbReference>
<evidence type="ECO:0000313" key="1">
    <source>
        <dbReference type="EMBL" id="APT89632.1"/>
    </source>
</evidence>
<dbReference type="Pfam" id="PF13450">
    <property type="entry name" value="NAD_binding_8"/>
    <property type="match status" value="1"/>
</dbReference>